<protein>
    <submittedName>
        <fullName evidence="1">Uncharacterized protein</fullName>
    </submittedName>
</protein>
<evidence type="ECO:0000313" key="1">
    <source>
        <dbReference type="EMBL" id="KKU13344.1"/>
    </source>
</evidence>
<sequence>MPHKILFDPRVKELLPEALEDAKGHYRILPQEYATPGLVDIFGDYVVTFVSIGIGNVGEEVTIFVMKNKELAESYKTWFNFIWDHCKK</sequence>
<reference evidence="1 2" key="1">
    <citation type="journal article" date="2015" name="Nature">
        <title>rRNA introns, odd ribosomes, and small enigmatic genomes across a large radiation of phyla.</title>
        <authorList>
            <person name="Brown C.T."/>
            <person name="Hug L.A."/>
            <person name="Thomas B.C."/>
            <person name="Sharon I."/>
            <person name="Castelle C.J."/>
            <person name="Singh A."/>
            <person name="Wilkins M.J."/>
            <person name="Williams K.H."/>
            <person name="Banfield J.F."/>
        </authorList>
    </citation>
    <scope>NUCLEOTIDE SEQUENCE [LARGE SCALE GENOMIC DNA]</scope>
</reference>
<comment type="caution">
    <text evidence="1">The sequence shown here is derived from an EMBL/GenBank/DDBJ whole genome shotgun (WGS) entry which is preliminary data.</text>
</comment>
<dbReference type="AlphaFoldDB" id="A0A0G1MYM8"/>
<dbReference type="Proteomes" id="UP000034911">
    <property type="component" value="Unassembled WGS sequence"/>
</dbReference>
<evidence type="ECO:0000313" key="2">
    <source>
        <dbReference type="Proteomes" id="UP000034911"/>
    </source>
</evidence>
<gene>
    <name evidence="1" type="ORF">UX20_C0024G0004</name>
</gene>
<proteinExistence type="predicted"/>
<organism evidence="1 2">
    <name type="scientific">Candidatus Magasanikbacteria bacterium GW2011_GWC2_45_8</name>
    <dbReference type="NCBI Taxonomy" id="1619050"/>
    <lineage>
        <taxon>Bacteria</taxon>
        <taxon>Candidatus Magasanikiibacteriota</taxon>
    </lineage>
</organism>
<dbReference type="STRING" id="1619050.UX20_C0024G0004"/>
<dbReference type="EMBL" id="LCLH01000024">
    <property type="protein sequence ID" value="KKU13344.1"/>
    <property type="molecule type" value="Genomic_DNA"/>
</dbReference>
<name>A0A0G1MYM8_9BACT</name>
<accession>A0A0G1MYM8</accession>